<reference evidence="2 3" key="1">
    <citation type="submission" date="2018-09" db="EMBL/GenBank/DDBJ databases">
        <title>YIM 75507 draft genome.</title>
        <authorList>
            <person name="Tang S."/>
            <person name="Feng Y."/>
        </authorList>
    </citation>
    <scope>NUCLEOTIDE SEQUENCE [LARGE SCALE GENOMIC DNA]</scope>
    <source>
        <strain evidence="2 3">YIM 75507</strain>
    </source>
</reference>
<dbReference type="Proteomes" id="UP000265768">
    <property type="component" value="Unassembled WGS sequence"/>
</dbReference>
<keyword evidence="3" id="KW-1185">Reference proteome</keyword>
<evidence type="ECO:0000256" key="1">
    <source>
        <dbReference type="SAM" id="MobiDB-lite"/>
    </source>
</evidence>
<gene>
    <name evidence="2" type="ORF">D5H75_15620</name>
</gene>
<dbReference type="EMBL" id="QZEY01000005">
    <property type="protein sequence ID" value="RJL31888.1"/>
    <property type="molecule type" value="Genomic_DNA"/>
</dbReference>
<name>A0A3A4BCG4_9ACTN</name>
<proteinExistence type="predicted"/>
<evidence type="ECO:0000313" key="3">
    <source>
        <dbReference type="Proteomes" id="UP000265768"/>
    </source>
</evidence>
<sequence length="304" mass="31512">MGRQELDRGALGPLVGLPSLKVEAEVAATCRDWARRVFVVGGMLLAGWLLGGAAAHGDVAPVEPVAGAVAEAIGQAEEVARSVPRETSVPAAVSPEREEPAARCGRACAVAPDARRVVARVARPVERMLAAAPVTRRPAADPRAVEPVVRAAWPAEVLGAFVAGSERMSQELRSPRGGDESAWDSMITSVGARADRRATTDTSPAQIGGRSPSSLAEAMAGRGINGQTTGDADPRPFPRDAGQSPDLHGFVPQSFGGASQHLPVAGDVARMFDPARQMTVRAPLASHLPPAVRTAADEPSFSPD</sequence>
<organism evidence="2 3">
    <name type="scientific">Bailinhaonella thermotolerans</name>
    <dbReference type="NCBI Taxonomy" id="1070861"/>
    <lineage>
        <taxon>Bacteria</taxon>
        <taxon>Bacillati</taxon>
        <taxon>Actinomycetota</taxon>
        <taxon>Actinomycetes</taxon>
        <taxon>Streptosporangiales</taxon>
        <taxon>Streptosporangiaceae</taxon>
        <taxon>Bailinhaonella</taxon>
    </lineage>
</organism>
<comment type="caution">
    <text evidence="2">The sequence shown here is derived from an EMBL/GenBank/DDBJ whole genome shotgun (WGS) entry which is preliminary data.</text>
</comment>
<feature type="region of interest" description="Disordered" evidence="1">
    <location>
        <begin position="282"/>
        <end position="304"/>
    </location>
</feature>
<protein>
    <submittedName>
        <fullName evidence="2">Uncharacterized protein</fullName>
    </submittedName>
</protein>
<dbReference type="AlphaFoldDB" id="A0A3A4BCG4"/>
<feature type="region of interest" description="Disordered" evidence="1">
    <location>
        <begin position="190"/>
        <end position="262"/>
    </location>
</feature>
<accession>A0A3A4BCG4</accession>
<evidence type="ECO:0000313" key="2">
    <source>
        <dbReference type="EMBL" id="RJL31888.1"/>
    </source>
</evidence>